<dbReference type="InParanoid" id="A0A448YFV6"/>
<name>A0A448YFV6_BRENA</name>
<dbReference type="OrthoDB" id="3509362at2759"/>
<dbReference type="GO" id="GO:0005739">
    <property type="term" value="C:mitochondrion"/>
    <property type="evidence" value="ECO:0007669"/>
    <property type="project" value="TreeGrafter"/>
</dbReference>
<organism evidence="5 6">
    <name type="scientific">Brettanomyces naardenensis</name>
    <name type="common">Yeast</name>
    <dbReference type="NCBI Taxonomy" id="13370"/>
    <lineage>
        <taxon>Eukaryota</taxon>
        <taxon>Fungi</taxon>
        <taxon>Dikarya</taxon>
        <taxon>Ascomycota</taxon>
        <taxon>Saccharomycotina</taxon>
        <taxon>Pichiomycetes</taxon>
        <taxon>Pichiales</taxon>
        <taxon>Pichiaceae</taxon>
        <taxon>Brettanomyces</taxon>
    </lineage>
</organism>
<dbReference type="FunCoup" id="A0A448YFV6">
    <property type="interactions" value="165"/>
</dbReference>
<dbReference type="GO" id="GO:0016491">
    <property type="term" value="F:oxidoreductase activity"/>
    <property type="evidence" value="ECO:0007669"/>
    <property type="project" value="InterPro"/>
</dbReference>
<dbReference type="GO" id="GO:0005811">
    <property type="term" value="C:lipid droplet"/>
    <property type="evidence" value="ECO:0007669"/>
    <property type="project" value="UniProtKB-SubCell"/>
</dbReference>
<dbReference type="EMBL" id="CAACVR010000001">
    <property type="protein sequence ID" value="VEU19802.1"/>
    <property type="molecule type" value="Genomic_DNA"/>
</dbReference>
<dbReference type="SMART" id="SM00829">
    <property type="entry name" value="PKS_ER"/>
    <property type="match status" value="1"/>
</dbReference>
<sequence>MSLSALPKVVDGKIKSETIAFGDSKSPYALVTVDLPVVSSEELVKPTQLLVKTQAASINPIDILAEAFTPSWGRRSSPKVMGADFAGVVLQAGSSTGYKAGDKVYGCLFDPFDSNGSFSEYLRFEPEKATFFDKIPKGMSFVQAAALPMVAGTGLQAIEAHGSLKDGNVLILGAGTSVGYFAGQFAKYYYSAKFVAGTCSSKSSERVLKAGFDKTVDYGKGKVSEINDILEIVKENGKFDLVLDCVRDPVLYGYLDSVLKPKSEGGLFAQINGSKSMNYSKVGLSDLLPQWSYVVEFIKSKLGFSKFDIRTIFVKQDKTFGSKVDKLWTGNKFQIGIDSVHDFKTDYEEAINKVASGKVRGKVVLQF</sequence>
<dbReference type="Pfam" id="PF13602">
    <property type="entry name" value="ADH_zinc_N_2"/>
    <property type="match status" value="1"/>
</dbReference>
<dbReference type="PANTHER" id="PTHR11695">
    <property type="entry name" value="ALCOHOL DEHYDROGENASE RELATED"/>
    <property type="match status" value="1"/>
</dbReference>
<dbReference type="PANTHER" id="PTHR11695:SF294">
    <property type="entry name" value="RETICULON-4-INTERACTING PROTEIN 1, MITOCHONDRIAL"/>
    <property type="match status" value="1"/>
</dbReference>
<comment type="subcellular location">
    <subcellularLocation>
        <location evidence="1">Lipid droplet</location>
    </subcellularLocation>
</comment>
<gene>
    <name evidence="5" type="ORF">BRENAR_LOCUS538</name>
</gene>
<dbReference type="InterPro" id="IPR050700">
    <property type="entry name" value="YIM1/Zinc_Alcohol_DH_Fams"/>
</dbReference>
<dbReference type="InterPro" id="IPR011032">
    <property type="entry name" value="GroES-like_sf"/>
</dbReference>
<evidence type="ECO:0000313" key="5">
    <source>
        <dbReference type="EMBL" id="VEU19802.1"/>
    </source>
</evidence>
<proteinExistence type="inferred from homology"/>
<keyword evidence="2" id="KW-0551">Lipid droplet</keyword>
<dbReference type="SUPFAM" id="SSF51735">
    <property type="entry name" value="NAD(P)-binding Rossmann-fold domains"/>
    <property type="match status" value="1"/>
</dbReference>
<accession>A0A448YFV6</accession>
<evidence type="ECO:0000256" key="1">
    <source>
        <dbReference type="ARBA" id="ARBA00004502"/>
    </source>
</evidence>
<dbReference type="InterPro" id="IPR020843">
    <property type="entry name" value="ER"/>
</dbReference>
<comment type="similarity">
    <text evidence="3">Belongs to the YIM1 family.</text>
</comment>
<evidence type="ECO:0000259" key="4">
    <source>
        <dbReference type="SMART" id="SM00829"/>
    </source>
</evidence>
<evidence type="ECO:0000256" key="3">
    <source>
        <dbReference type="ARBA" id="ARBA00038249"/>
    </source>
</evidence>
<dbReference type="SUPFAM" id="SSF50129">
    <property type="entry name" value="GroES-like"/>
    <property type="match status" value="1"/>
</dbReference>
<dbReference type="Gene3D" id="3.90.180.10">
    <property type="entry name" value="Medium-chain alcohol dehydrogenases, catalytic domain"/>
    <property type="match status" value="1"/>
</dbReference>
<dbReference type="Proteomes" id="UP000290900">
    <property type="component" value="Unassembled WGS sequence"/>
</dbReference>
<dbReference type="Pfam" id="PF08240">
    <property type="entry name" value="ADH_N"/>
    <property type="match status" value="1"/>
</dbReference>
<feature type="domain" description="Enoyl reductase (ER)" evidence="4">
    <location>
        <begin position="22"/>
        <end position="365"/>
    </location>
</feature>
<reference evidence="5 6" key="1">
    <citation type="submission" date="2018-12" db="EMBL/GenBank/DDBJ databases">
        <authorList>
            <person name="Tiukova I."/>
            <person name="Dainat J."/>
        </authorList>
    </citation>
    <scope>NUCLEOTIDE SEQUENCE [LARGE SCALE GENOMIC DNA]</scope>
</reference>
<dbReference type="InterPro" id="IPR013154">
    <property type="entry name" value="ADH-like_N"/>
</dbReference>
<keyword evidence="6" id="KW-1185">Reference proteome</keyword>
<protein>
    <submittedName>
        <fullName evidence="5">DEKNAAC100214</fullName>
    </submittedName>
</protein>
<dbReference type="STRING" id="13370.A0A448YFV6"/>
<dbReference type="InterPro" id="IPR036291">
    <property type="entry name" value="NAD(P)-bd_dom_sf"/>
</dbReference>
<dbReference type="AlphaFoldDB" id="A0A448YFV6"/>
<evidence type="ECO:0000313" key="6">
    <source>
        <dbReference type="Proteomes" id="UP000290900"/>
    </source>
</evidence>
<dbReference type="Gene3D" id="3.40.50.720">
    <property type="entry name" value="NAD(P)-binding Rossmann-like Domain"/>
    <property type="match status" value="1"/>
</dbReference>
<evidence type="ECO:0000256" key="2">
    <source>
        <dbReference type="ARBA" id="ARBA00022677"/>
    </source>
</evidence>